<dbReference type="Proteomes" id="UP000054324">
    <property type="component" value="Unassembled WGS sequence"/>
</dbReference>
<dbReference type="AlphaFoldDB" id="A0A074ZCD4"/>
<protein>
    <submittedName>
        <fullName evidence="2">Uncharacterized protein</fullName>
    </submittedName>
</protein>
<sequence length="62" mass="7062">MPPEGCTRAARLPKPRQGKSIGRGRVRSTDLPQRYFPQLSSRSELPKLAFTSKQLPKVHKIY</sequence>
<evidence type="ECO:0000313" key="3">
    <source>
        <dbReference type="Proteomes" id="UP000054324"/>
    </source>
</evidence>
<accession>A0A074ZCD4</accession>
<name>A0A074ZCD4_OPIVI</name>
<dbReference type="RefSeq" id="XP_009175390.1">
    <property type="nucleotide sequence ID" value="XM_009177126.1"/>
</dbReference>
<gene>
    <name evidence="2" type="ORF">T265_10673</name>
</gene>
<proteinExistence type="predicted"/>
<dbReference type="CTD" id="20324841"/>
<reference evidence="2 3" key="1">
    <citation type="submission" date="2013-11" db="EMBL/GenBank/DDBJ databases">
        <title>Opisthorchis viverrini - life in the bile duct.</title>
        <authorList>
            <person name="Young N.D."/>
            <person name="Nagarajan N."/>
            <person name="Lin S.J."/>
            <person name="Korhonen P.K."/>
            <person name="Jex A.R."/>
            <person name="Hall R.S."/>
            <person name="Safavi-Hemami H."/>
            <person name="Kaewkong W."/>
            <person name="Bertrand D."/>
            <person name="Gao S."/>
            <person name="Seet Q."/>
            <person name="Wongkham S."/>
            <person name="Teh B.T."/>
            <person name="Wongkham C."/>
            <person name="Intapan P.M."/>
            <person name="Maleewong W."/>
            <person name="Yang X."/>
            <person name="Hu M."/>
            <person name="Wang Z."/>
            <person name="Hofmann A."/>
            <person name="Sternberg P.W."/>
            <person name="Tan P."/>
            <person name="Wang J."/>
            <person name="Gasser R.B."/>
        </authorList>
    </citation>
    <scope>NUCLEOTIDE SEQUENCE [LARGE SCALE GENOMIC DNA]</scope>
</reference>
<feature type="compositionally biased region" description="Basic residues" evidence="1">
    <location>
        <begin position="11"/>
        <end position="26"/>
    </location>
</feature>
<evidence type="ECO:0000256" key="1">
    <source>
        <dbReference type="SAM" id="MobiDB-lite"/>
    </source>
</evidence>
<keyword evidence="3" id="KW-1185">Reference proteome</keyword>
<dbReference type="GeneID" id="20324841"/>
<feature type="region of interest" description="Disordered" evidence="1">
    <location>
        <begin position="1"/>
        <end position="32"/>
    </location>
</feature>
<evidence type="ECO:0000313" key="2">
    <source>
        <dbReference type="EMBL" id="KER20865.1"/>
    </source>
</evidence>
<organism evidence="2 3">
    <name type="scientific">Opisthorchis viverrini</name>
    <name type="common">Southeast Asian liver fluke</name>
    <dbReference type="NCBI Taxonomy" id="6198"/>
    <lineage>
        <taxon>Eukaryota</taxon>
        <taxon>Metazoa</taxon>
        <taxon>Spiralia</taxon>
        <taxon>Lophotrochozoa</taxon>
        <taxon>Platyhelminthes</taxon>
        <taxon>Trematoda</taxon>
        <taxon>Digenea</taxon>
        <taxon>Opisthorchiida</taxon>
        <taxon>Opisthorchiata</taxon>
        <taxon>Opisthorchiidae</taxon>
        <taxon>Opisthorchis</taxon>
    </lineage>
</organism>
<dbReference type="KEGG" id="ovi:T265_10673"/>
<dbReference type="EMBL" id="KL597014">
    <property type="protein sequence ID" value="KER20865.1"/>
    <property type="molecule type" value="Genomic_DNA"/>
</dbReference>